<feature type="compositionally biased region" description="Polar residues" evidence="11">
    <location>
        <begin position="805"/>
        <end position="828"/>
    </location>
</feature>
<evidence type="ECO:0000256" key="5">
    <source>
        <dbReference type="ARBA" id="ARBA00023055"/>
    </source>
</evidence>
<keyword evidence="10" id="KW-0175">Coiled coil</keyword>
<feature type="compositionally biased region" description="Acidic residues" evidence="11">
    <location>
        <begin position="787"/>
        <end position="801"/>
    </location>
</feature>
<dbReference type="FunFam" id="2.40.160.120:FF:000003">
    <property type="entry name" value="Oxysterol-binding protein"/>
    <property type="match status" value="1"/>
</dbReference>
<dbReference type="Gene3D" id="2.40.160.120">
    <property type="match status" value="1"/>
</dbReference>
<dbReference type="InterPro" id="IPR018494">
    <property type="entry name" value="Oxysterol-bd_CS"/>
</dbReference>
<dbReference type="Proteomes" id="UP001460270">
    <property type="component" value="Unassembled WGS sequence"/>
</dbReference>
<comment type="caution">
    <text evidence="12">The sequence shown here is derived from an EMBL/GenBank/DDBJ whole genome shotgun (WGS) entry which is preliminary data.</text>
</comment>
<dbReference type="PANTHER" id="PTHR10972">
    <property type="entry name" value="OXYSTEROL-BINDING PROTEIN-RELATED"/>
    <property type="match status" value="1"/>
</dbReference>
<evidence type="ECO:0000256" key="9">
    <source>
        <dbReference type="RuleBase" id="RU003845"/>
    </source>
</evidence>
<evidence type="ECO:0000313" key="12">
    <source>
        <dbReference type="EMBL" id="KAK7934013.1"/>
    </source>
</evidence>
<evidence type="ECO:0000256" key="4">
    <source>
        <dbReference type="ARBA" id="ARBA00022553"/>
    </source>
</evidence>
<keyword evidence="13" id="KW-1185">Reference proteome</keyword>
<dbReference type="GO" id="GO:0005886">
    <property type="term" value="C:plasma membrane"/>
    <property type="evidence" value="ECO:0007669"/>
    <property type="project" value="TreeGrafter"/>
</dbReference>
<dbReference type="InterPro" id="IPR000648">
    <property type="entry name" value="Oxysterol-bd"/>
</dbReference>
<dbReference type="GO" id="GO:0097038">
    <property type="term" value="C:perinuclear endoplasmic reticulum"/>
    <property type="evidence" value="ECO:0007669"/>
    <property type="project" value="TreeGrafter"/>
</dbReference>
<dbReference type="InterPro" id="IPR037239">
    <property type="entry name" value="OSBP_sf"/>
</dbReference>
<dbReference type="PROSITE" id="PS01013">
    <property type="entry name" value="OSBP"/>
    <property type="match status" value="1"/>
</dbReference>
<dbReference type="GO" id="GO:0005829">
    <property type="term" value="C:cytosol"/>
    <property type="evidence" value="ECO:0007669"/>
    <property type="project" value="TreeGrafter"/>
</dbReference>
<dbReference type="AlphaFoldDB" id="A0AAW0PSH5"/>
<evidence type="ECO:0000256" key="8">
    <source>
        <dbReference type="RuleBase" id="RU003844"/>
    </source>
</evidence>
<evidence type="ECO:0000256" key="7">
    <source>
        <dbReference type="ARBA" id="ARBA00023136"/>
    </source>
</evidence>
<feature type="coiled-coil region" evidence="10">
    <location>
        <begin position="402"/>
        <end position="545"/>
    </location>
</feature>
<feature type="region of interest" description="Disordered" evidence="11">
    <location>
        <begin position="31"/>
        <end position="53"/>
    </location>
</feature>
<comment type="similarity">
    <text evidence="2 8">Belongs to the OSBP family.</text>
</comment>
<evidence type="ECO:0000256" key="6">
    <source>
        <dbReference type="ARBA" id="ARBA00023121"/>
    </source>
</evidence>
<keyword evidence="6" id="KW-0446">Lipid-binding</keyword>
<dbReference type="GO" id="GO:0006869">
    <property type="term" value="P:lipid transport"/>
    <property type="evidence" value="ECO:0007669"/>
    <property type="project" value="UniProtKB-KW"/>
</dbReference>
<keyword evidence="4" id="KW-0597">Phosphoprotein</keyword>
<organism evidence="12 13">
    <name type="scientific">Mugilogobius chulae</name>
    <name type="common">yellowstripe goby</name>
    <dbReference type="NCBI Taxonomy" id="88201"/>
    <lineage>
        <taxon>Eukaryota</taxon>
        <taxon>Metazoa</taxon>
        <taxon>Chordata</taxon>
        <taxon>Craniata</taxon>
        <taxon>Vertebrata</taxon>
        <taxon>Euteleostomi</taxon>
        <taxon>Actinopterygii</taxon>
        <taxon>Neopterygii</taxon>
        <taxon>Teleostei</taxon>
        <taxon>Neoteleostei</taxon>
        <taxon>Acanthomorphata</taxon>
        <taxon>Gobiaria</taxon>
        <taxon>Gobiiformes</taxon>
        <taxon>Gobioidei</taxon>
        <taxon>Gobiidae</taxon>
        <taxon>Gobionellinae</taxon>
        <taxon>Mugilogobius</taxon>
    </lineage>
</organism>
<dbReference type="SUPFAM" id="SSF57997">
    <property type="entry name" value="Tropomyosin"/>
    <property type="match status" value="1"/>
</dbReference>
<feature type="coiled-coil region" evidence="10">
    <location>
        <begin position="214"/>
        <end position="318"/>
    </location>
</feature>
<proteinExistence type="inferred from homology"/>
<protein>
    <recommendedName>
        <fullName evidence="9">Oxysterol-binding protein</fullName>
    </recommendedName>
</protein>
<reference evidence="13" key="1">
    <citation type="submission" date="2024-04" db="EMBL/GenBank/DDBJ databases">
        <title>Salinicola lusitanus LLJ914,a marine bacterium isolated from the Okinawa Trough.</title>
        <authorList>
            <person name="Li J."/>
        </authorList>
    </citation>
    <scope>NUCLEOTIDE SEQUENCE [LARGE SCALE GENOMIC DNA]</scope>
</reference>
<evidence type="ECO:0000256" key="1">
    <source>
        <dbReference type="ARBA" id="ARBA00004170"/>
    </source>
</evidence>
<feature type="compositionally biased region" description="Basic and acidic residues" evidence="11">
    <location>
        <begin position="1201"/>
        <end position="1216"/>
    </location>
</feature>
<comment type="subcellular location">
    <subcellularLocation>
        <location evidence="1">Membrane</location>
        <topology evidence="1">Peripheral membrane protein</topology>
    </subcellularLocation>
</comment>
<name>A0AAW0PSH5_9GOBI</name>
<feature type="compositionally biased region" description="Low complexity" evidence="11">
    <location>
        <begin position="768"/>
        <end position="778"/>
    </location>
</feature>
<keyword evidence="5 9" id="KW-0445">Lipid transport</keyword>
<dbReference type="EMBL" id="JBBPFD010000003">
    <property type="protein sequence ID" value="KAK7934013.1"/>
    <property type="molecule type" value="Genomic_DNA"/>
</dbReference>
<dbReference type="GO" id="GO:0015485">
    <property type="term" value="F:cholesterol binding"/>
    <property type="evidence" value="ECO:0007669"/>
    <property type="project" value="TreeGrafter"/>
</dbReference>
<feature type="coiled-coil region" evidence="10">
    <location>
        <begin position="728"/>
        <end position="762"/>
    </location>
</feature>
<dbReference type="PANTHER" id="PTHR10972:SF194">
    <property type="entry name" value="OXYSTEROL-BINDING PROTEIN 2"/>
    <property type="match status" value="1"/>
</dbReference>
<feature type="region of interest" description="Disordered" evidence="11">
    <location>
        <begin position="1155"/>
        <end position="1221"/>
    </location>
</feature>
<keyword evidence="3 9" id="KW-0813">Transport</keyword>
<gene>
    <name evidence="12" type="ORF">WMY93_004909</name>
</gene>
<dbReference type="SUPFAM" id="SSF144000">
    <property type="entry name" value="Oxysterol-binding protein-like"/>
    <property type="match status" value="1"/>
</dbReference>
<feature type="coiled-coil region" evidence="10">
    <location>
        <begin position="84"/>
        <end position="164"/>
    </location>
</feature>
<keyword evidence="7" id="KW-0472">Membrane</keyword>
<feature type="compositionally biased region" description="Basic and acidic residues" evidence="11">
    <location>
        <begin position="1165"/>
        <end position="1194"/>
    </location>
</feature>
<dbReference type="Pfam" id="PF01237">
    <property type="entry name" value="Oxysterol_BP"/>
    <property type="match status" value="1"/>
</dbReference>
<sequence length="1257" mass="142721">MVPTRGSRLRGKRAENTSVRLKNTSVRLKNTSVRSKNTSVQSENTIVQSKNTSVQLENTGVQLENTSVQPENTSVQPENTSVQLENTSVQLENIRVQLENIRVQLENTSAQLKNTSVQLENIRVQLENTSAQLENTSVQLDNTSAQLENTSVQLDNTSAQLENTSVQLKNTSVQLKNTSVQLENTSVQLKNTSVQLENTSVQLENTSVQLKNTSVQLENIRVQLENTSVQLENTSAQLKNTSVQLENIRVQLENTSAQLENTSVQLDNTSAQLENTSVQLDNTSAQLENTSAQLENTSAQLENTSVQLKNTSVQLENTSVRPGNIRCVTRTMRNTSVRLKNTSVRLKNTSVRSKNTSVQSENTIVQSKNTSVQLENTGVQLENTSVQPENTSVQPENTSVQLENTSVQLENIRVQLENIRVQLENTSAQLKNTSVQLENIRVQLENTSVQLENTSAQLKNTSVQLENIRVQLENTSAQLENTSVQLDNTSAQLENTSVQLDNTSAQLENTSVQLDNTSAQLENTSAQLENTSAQLENTSVQLENTSVRPGNIRPSWTERDPLFLSSRPTQELRMQIFLALKLCRSKNGFSKMQSWYLILLSSRIQQRLYFLRRLRLYDESRGEEQVSPSRQPEVQDSLRLLSSALEDLSVCNQLMDKHGAALQRSLTELESVRGPSESLWGPPESLWNQLENYERIRTINERTTLFRITSSVMINACRDFLHFSQSHSRTWERVLQFELEQRKRLEDEIEHLIERHNDLERVWREKPSSSSTSPNLSLSEDRLTDQTSDDGDDTEYFDAMEDSPTFITVTSSDDGALHRTSQSDSSEASAGHSPDWSHQQNESWSCNDAPYFHTRRLHRSHIPHKPNYSLNLWSIMKNCIGKELSKIPMPVNFNEPLSMLQRLTEDLEYSELLDEAARCDSSLEQMCYVAAFSVSSYSTTAHRTAKPFNPLLGETYELDRLEEHGYRSICEQVSHHPPAAAHHVVSDRGWTLWQDITIASKFRGKYLSILPLGTIHLQFHDSGNHYVWRKVTSTVHNIIVGKLWIDQSGDIEIVNHRTKDSCQLKFYPYSYFSRDVPRKVTGLVADAVGQAHYVLSGTWDDKMESAKILQSSRGSSEGKTVYQTLSPKLLWKKYPLPENAEKMYHFSSLALTLNEPEDGVAPTDSRLRPDQRLMEEGRWDEANAQKQRLEEKQRAVRRRREAQAADAHKQGGESEGHQPLWFTQRRDSISGELSYVYQGGYWECKDKQDWRECSDIF</sequence>
<evidence type="ECO:0000256" key="3">
    <source>
        <dbReference type="ARBA" id="ARBA00022448"/>
    </source>
</evidence>
<evidence type="ECO:0000256" key="2">
    <source>
        <dbReference type="ARBA" id="ARBA00008842"/>
    </source>
</evidence>
<evidence type="ECO:0000256" key="11">
    <source>
        <dbReference type="SAM" id="MobiDB-lite"/>
    </source>
</evidence>
<evidence type="ECO:0000313" key="13">
    <source>
        <dbReference type="Proteomes" id="UP001460270"/>
    </source>
</evidence>
<accession>A0AAW0PSH5</accession>
<evidence type="ECO:0000256" key="10">
    <source>
        <dbReference type="SAM" id="Coils"/>
    </source>
</evidence>
<feature type="region of interest" description="Disordered" evidence="11">
    <location>
        <begin position="763"/>
        <end position="841"/>
    </location>
</feature>